<protein>
    <submittedName>
        <fullName evidence="1">Uncharacterized protein</fullName>
    </submittedName>
</protein>
<accession>A0A2P2P0Q0</accession>
<dbReference type="EMBL" id="GGEC01067824">
    <property type="protein sequence ID" value="MBX48308.1"/>
    <property type="molecule type" value="Transcribed_RNA"/>
</dbReference>
<reference evidence="1" key="1">
    <citation type="submission" date="2018-02" db="EMBL/GenBank/DDBJ databases">
        <title>Rhizophora mucronata_Transcriptome.</title>
        <authorList>
            <person name="Meera S.P."/>
            <person name="Sreeshan A."/>
            <person name="Augustine A."/>
        </authorList>
    </citation>
    <scope>NUCLEOTIDE SEQUENCE</scope>
    <source>
        <tissue evidence="1">Leaf</tissue>
    </source>
</reference>
<evidence type="ECO:0000313" key="1">
    <source>
        <dbReference type="EMBL" id="MBX48308.1"/>
    </source>
</evidence>
<proteinExistence type="predicted"/>
<dbReference type="AlphaFoldDB" id="A0A2P2P0Q0"/>
<name>A0A2P2P0Q0_RHIMU</name>
<organism evidence="1">
    <name type="scientific">Rhizophora mucronata</name>
    <name type="common">Asiatic mangrove</name>
    <dbReference type="NCBI Taxonomy" id="61149"/>
    <lineage>
        <taxon>Eukaryota</taxon>
        <taxon>Viridiplantae</taxon>
        <taxon>Streptophyta</taxon>
        <taxon>Embryophyta</taxon>
        <taxon>Tracheophyta</taxon>
        <taxon>Spermatophyta</taxon>
        <taxon>Magnoliopsida</taxon>
        <taxon>eudicotyledons</taxon>
        <taxon>Gunneridae</taxon>
        <taxon>Pentapetalae</taxon>
        <taxon>rosids</taxon>
        <taxon>fabids</taxon>
        <taxon>Malpighiales</taxon>
        <taxon>Rhizophoraceae</taxon>
        <taxon>Rhizophora</taxon>
    </lineage>
</organism>
<sequence length="81" mass="9151">MWIQSQTAEDYSIGQKPGDTKILAFHIPTLKQEDHKLVANVKTLIEIQISDSSQGFYDINQDDAKVNENKNCIITEACELI</sequence>